<evidence type="ECO:0000259" key="13">
    <source>
        <dbReference type="Pfam" id="PF08291"/>
    </source>
</evidence>
<dbReference type="GO" id="GO:0006508">
    <property type="term" value="P:proteolysis"/>
    <property type="evidence" value="ECO:0007669"/>
    <property type="project" value="UniProtKB-KW"/>
</dbReference>
<dbReference type="OrthoDB" id="5418604at2"/>
<keyword evidence="4" id="KW-0479">Metal-binding</keyword>
<evidence type="ECO:0000256" key="9">
    <source>
        <dbReference type="ARBA" id="ARBA00023316"/>
    </source>
</evidence>
<dbReference type="Proteomes" id="UP000219439">
    <property type="component" value="Unassembled WGS sequence"/>
</dbReference>
<dbReference type="AlphaFoldDB" id="A0A285NDC7"/>
<evidence type="ECO:0000256" key="1">
    <source>
        <dbReference type="ARBA" id="ARBA00001947"/>
    </source>
</evidence>
<protein>
    <recommendedName>
        <fullName evidence="11">Murein endopeptidase K</fullName>
    </recommendedName>
</protein>
<dbReference type="GO" id="GO:0071555">
    <property type="term" value="P:cell wall organization"/>
    <property type="evidence" value="ECO:0007669"/>
    <property type="project" value="UniProtKB-KW"/>
</dbReference>
<evidence type="ECO:0000256" key="4">
    <source>
        <dbReference type="ARBA" id="ARBA00022723"/>
    </source>
</evidence>
<gene>
    <name evidence="14" type="ORF">SAMN06265368_1018</name>
</gene>
<comment type="pathway">
    <text evidence="2">Cell wall biogenesis; cell wall polysaccharide biosynthesis.</text>
</comment>
<keyword evidence="9" id="KW-0961">Cell wall biogenesis/degradation</keyword>
<dbReference type="EMBL" id="OBEL01000001">
    <property type="protein sequence ID" value="SNZ07492.1"/>
    <property type="molecule type" value="Genomic_DNA"/>
</dbReference>
<keyword evidence="8" id="KW-0482">Metalloprotease</keyword>
<evidence type="ECO:0000256" key="2">
    <source>
        <dbReference type="ARBA" id="ARBA00004776"/>
    </source>
</evidence>
<name>A0A285NDC7_9HYPH</name>
<evidence type="ECO:0000256" key="3">
    <source>
        <dbReference type="ARBA" id="ARBA00022670"/>
    </source>
</evidence>
<proteinExistence type="inferred from homology"/>
<dbReference type="PROSITE" id="PS51257">
    <property type="entry name" value="PROKAR_LIPOPROTEIN"/>
    <property type="match status" value="1"/>
</dbReference>
<keyword evidence="6" id="KW-0378">Hydrolase</keyword>
<evidence type="ECO:0000313" key="14">
    <source>
        <dbReference type="EMBL" id="SNZ07492.1"/>
    </source>
</evidence>
<comment type="similarity">
    <text evidence="10">Belongs to the peptidase M15 family.</text>
</comment>
<evidence type="ECO:0000256" key="5">
    <source>
        <dbReference type="ARBA" id="ARBA00022729"/>
    </source>
</evidence>
<evidence type="ECO:0000313" key="15">
    <source>
        <dbReference type="Proteomes" id="UP000219439"/>
    </source>
</evidence>
<dbReference type="Gene3D" id="3.30.1380.10">
    <property type="match status" value="1"/>
</dbReference>
<feature type="signal peptide" evidence="12">
    <location>
        <begin position="1"/>
        <end position="18"/>
    </location>
</feature>
<reference evidence="14 15" key="1">
    <citation type="submission" date="2017-09" db="EMBL/GenBank/DDBJ databases">
        <authorList>
            <person name="Ehlers B."/>
            <person name="Leendertz F.H."/>
        </authorList>
    </citation>
    <scope>NUCLEOTIDE SEQUENCE [LARGE SCALE GENOMIC DNA]</scope>
    <source>
        <strain evidence="14 15">DSM 18289</strain>
    </source>
</reference>
<accession>A0A285NDC7</accession>
<evidence type="ECO:0000256" key="10">
    <source>
        <dbReference type="ARBA" id="ARBA00093448"/>
    </source>
</evidence>
<keyword evidence="15" id="KW-1185">Reference proteome</keyword>
<dbReference type="PANTHER" id="PTHR37425">
    <property type="match status" value="1"/>
</dbReference>
<dbReference type="GO" id="GO:0008237">
    <property type="term" value="F:metallopeptidase activity"/>
    <property type="evidence" value="ECO:0007669"/>
    <property type="project" value="UniProtKB-KW"/>
</dbReference>
<keyword evidence="3" id="KW-0645">Protease</keyword>
<keyword evidence="7" id="KW-0862">Zinc</keyword>
<feature type="domain" description="Peptidase M15A C-terminal" evidence="13">
    <location>
        <begin position="68"/>
        <end position="164"/>
    </location>
</feature>
<dbReference type="PANTHER" id="PTHR37425:SF1">
    <property type="entry name" value="OUTER MEMBRANE PROTEIN"/>
    <property type="match status" value="1"/>
</dbReference>
<evidence type="ECO:0000256" key="11">
    <source>
        <dbReference type="ARBA" id="ARBA00093666"/>
    </source>
</evidence>
<dbReference type="SUPFAM" id="SSF55166">
    <property type="entry name" value="Hedgehog/DD-peptidase"/>
    <property type="match status" value="1"/>
</dbReference>
<evidence type="ECO:0000256" key="6">
    <source>
        <dbReference type="ARBA" id="ARBA00022801"/>
    </source>
</evidence>
<feature type="chain" id="PRO_5012854738" description="Murein endopeptidase K" evidence="12">
    <location>
        <begin position="19"/>
        <end position="188"/>
    </location>
</feature>
<dbReference type="GO" id="GO:0046872">
    <property type="term" value="F:metal ion binding"/>
    <property type="evidence" value="ECO:0007669"/>
    <property type="project" value="UniProtKB-KW"/>
</dbReference>
<comment type="cofactor">
    <cofactor evidence="1">
        <name>Zn(2+)</name>
        <dbReference type="ChEBI" id="CHEBI:29105"/>
    </cofactor>
</comment>
<dbReference type="RefSeq" id="WP_097152271.1">
    <property type="nucleotide sequence ID" value="NZ_OBEL01000001.1"/>
</dbReference>
<dbReference type="InterPro" id="IPR009045">
    <property type="entry name" value="Zn_M74/Hedgehog-like"/>
</dbReference>
<evidence type="ECO:0000256" key="12">
    <source>
        <dbReference type="SAM" id="SignalP"/>
    </source>
</evidence>
<dbReference type="InterPro" id="IPR010275">
    <property type="entry name" value="MepK"/>
</dbReference>
<dbReference type="Pfam" id="PF08291">
    <property type="entry name" value="Peptidase_M15_3"/>
    <property type="match status" value="1"/>
</dbReference>
<sequence length="188" mass="21067">MKRLIRICAILGALGLLAACKTTGQQSKLGVTSSVSTHIDLSDRSMTAYAEGRTKQGAKLITGKHGFKRAHGRVKLSCLKPEIVKILKQVERHYGKKVIVTSGYRSKSHNRRVRGARNSQHMYCRAADIRVPGVSKHALAKYARTIKGIGGVGVYCRSSFVHLDSAKRRDWRWGCGKKKRRKRTARRR</sequence>
<keyword evidence="5 12" id="KW-0732">Signal</keyword>
<organism evidence="14 15">
    <name type="scientific">Cohaesibacter gelatinilyticus</name>
    <dbReference type="NCBI Taxonomy" id="372072"/>
    <lineage>
        <taxon>Bacteria</taxon>
        <taxon>Pseudomonadati</taxon>
        <taxon>Pseudomonadota</taxon>
        <taxon>Alphaproteobacteria</taxon>
        <taxon>Hyphomicrobiales</taxon>
        <taxon>Cohaesibacteraceae</taxon>
    </lineage>
</organism>
<dbReference type="InterPro" id="IPR013230">
    <property type="entry name" value="Peptidase_M15A_C"/>
</dbReference>
<evidence type="ECO:0000256" key="7">
    <source>
        <dbReference type="ARBA" id="ARBA00022833"/>
    </source>
</evidence>
<evidence type="ECO:0000256" key="8">
    <source>
        <dbReference type="ARBA" id="ARBA00023049"/>
    </source>
</evidence>